<reference evidence="5" key="1">
    <citation type="submission" date="2022-11" db="UniProtKB">
        <authorList>
            <consortium name="WormBaseParasite"/>
        </authorList>
    </citation>
    <scope>IDENTIFICATION</scope>
</reference>
<keyword evidence="2" id="KW-0067">ATP-binding</keyword>
<sequence length="96" mass="11112">MPSGLVVNVAINLAKVTEMSKEKIKEIMKKVRLMRNYDHPNIVRVYGVAIEHEPLFIVDSGALDEFLKKNDVDTKTKLERMVKILDFSLSHEHDQY</sequence>
<evidence type="ECO:0000313" key="4">
    <source>
        <dbReference type="Proteomes" id="UP000887564"/>
    </source>
</evidence>
<dbReference type="Gene3D" id="3.30.200.20">
    <property type="entry name" value="Phosphorylase Kinase, domain 1"/>
    <property type="match status" value="1"/>
</dbReference>
<keyword evidence="1" id="KW-0547">Nucleotide-binding</keyword>
<dbReference type="GO" id="GO:0004672">
    <property type="term" value="F:protein kinase activity"/>
    <property type="evidence" value="ECO:0007669"/>
    <property type="project" value="InterPro"/>
</dbReference>
<dbReference type="GO" id="GO:0005524">
    <property type="term" value="F:ATP binding"/>
    <property type="evidence" value="ECO:0007669"/>
    <property type="project" value="UniProtKB-KW"/>
</dbReference>
<accession>A0A914RHF0</accession>
<feature type="domain" description="Serine-threonine/tyrosine-protein kinase catalytic" evidence="3">
    <location>
        <begin position="7"/>
        <end position="81"/>
    </location>
</feature>
<dbReference type="SUPFAM" id="SSF56112">
    <property type="entry name" value="Protein kinase-like (PK-like)"/>
    <property type="match status" value="1"/>
</dbReference>
<proteinExistence type="predicted"/>
<dbReference type="InterPro" id="IPR050198">
    <property type="entry name" value="Non-receptor_tyrosine_kinases"/>
</dbReference>
<keyword evidence="4" id="KW-1185">Reference proteome</keyword>
<dbReference type="AlphaFoldDB" id="A0A914RHF0"/>
<evidence type="ECO:0000256" key="2">
    <source>
        <dbReference type="ARBA" id="ARBA00022840"/>
    </source>
</evidence>
<protein>
    <submittedName>
        <fullName evidence="5">Serine-threonine/tyrosine-protein kinase catalytic domain-containing protein</fullName>
    </submittedName>
</protein>
<dbReference type="PANTHER" id="PTHR24418">
    <property type="entry name" value="TYROSINE-PROTEIN KINASE"/>
    <property type="match status" value="1"/>
</dbReference>
<organism evidence="4 5">
    <name type="scientific">Parascaris equorum</name>
    <name type="common">Equine roundworm</name>
    <dbReference type="NCBI Taxonomy" id="6256"/>
    <lineage>
        <taxon>Eukaryota</taxon>
        <taxon>Metazoa</taxon>
        <taxon>Ecdysozoa</taxon>
        <taxon>Nematoda</taxon>
        <taxon>Chromadorea</taxon>
        <taxon>Rhabditida</taxon>
        <taxon>Spirurina</taxon>
        <taxon>Ascaridomorpha</taxon>
        <taxon>Ascaridoidea</taxon>
        <taxon>Ascarididae</taxon>
        <taxon>Parascaris</taxon>
    </lineage>
</organism>
<dbReference type="Proteomes" id="UP000887564">
    <property type="component" value="Unplaced"/>
</dbReference>
<dbReference type="InterPro" id="IPR001245">
    <property type="entry name" value="Ser-Thr/Tyr_kinase_cat_dom"/>
</dbReference>
<name>A0A914RHF0_PAREQ</name>
<dbReference type="InterPro" id="IPR011009">
    <property type="entry name" value="Kinase-like_dom_sf"/>
</dbReference>
<dbReference type="WBParaSite" id="PEQ_0000421701-mRNA-1">
    <property type="protein sequence ID" value="PEQ_0000421701-mRNA-1"/>
    <property type="gene ID" value="PEQ_0000421701"/>
</dbReference>
<evidence type="ECO:0000256" key="1">
    <source>
        <dbReference type="ARBA" id="ARBA00022741"/>
    </source>
</evidence>
<evidence type="ECO:0000259" key="3">
    <source>
        <dbReference type="Pfam" id="PF07714"/>
    </source>
</evidence>
<evidence type="ECO:0000313" key="5">
    <source>
        <dbReference type="WBParaSite" id="PEQ_0000421701-mRNA-1"/>
    </source>
</evidence>
<dbReference type="Pfam" id="PF07714">
    <property type="entry name" value="PK_Tyr_Ser-Thr"/>
    <property type="match status" value="1"/>
</dbReference>